<protein>
    <submittedName>
        <fullName evidence="4">Acyl-coenzyme A thioesterase PaaI</fullName>
        <ecNumber evidence="4">3.1.2.-</ecNumber>
    </submittedName>
</protein>
<reference evidence="4" key="1">
    <citation type="submission" date="2024-05" db="EMBL/GenBank/DDBJ databases">
        <title>Isolation and characterization of Sporomusa carbonis sp. nov., a carboxydotrophic hydrogenogen in the genus of Sporomusa isolated from a charcoal burning pile.</title>
        <authorList>
            <person name="Boeer T."/>
            <person name="Rosenbaum F."/>
            <person name="Eysell L."/>
            <person name="Mueller V."/>
            <person name="Daniel R."/>
            <person name="Poehlein A."/>
        </authorList>
    </citation>
    <scope>NUCLEOTIDE SEQUENCE [LARGE SCALE GENOMIC DNA]</scope>
    <source>
        <strain evidence="4">DSM 10669</strain>
    </source>
</reference>
<evidence type="ECO:0000256" key="1">
    <source>
        <dbReference type="ARBA" id="ARBA00008324"/>
    </source>
</evidence>
<dbReference type="PANTHER" id="PTHR21660">
    <property type="entry name" value="THIOESTERASE SUPERFAMILY MEMBER-RELATED"/>
    <property type="match status" value="1"/>
</dbReference>
<feature type="domain" description="Thioesterase" evidence="3">
    <location>
        <begin position="49"/>
        <end position="122"/>
    </location>
</feature>
<dbReference type="EC" id="3.1.2.-" evidence="4"/>
<name>A0ABZ3IV65_9FIRM</name>
<dbReference type="Proteomes" id="UP000216752">
    <property type="component" value="Chromosome"/>
</dbReference>
<dbReference type="PANTHER" id="PTHR21660:SF1">
    <property type="entry name" value="ACYL-COENZYME A THIOESTERASE 13"/>
    <property type="match status" value="1"/>
</dbReference>
<dbReference type="EMBL" id="CP155573">
    <property type="protein sequence ID" value="XFO69557.1"/>
    <property type="molecule type" value="Genomic_DNA"/>
</dbReference>
<dbReference type="GO" id="GO:0016787">
    <property type="term" value="F:hydrolase activity"/>
    <property type="evidence" value="ECO:0007669"/>
    <property type="project" value="UniProtKB-KW"/>
</dbReference>
<dbReference type="CDD" id="cd03443">
    <property type="entry name" value="PaaI_thioesterase"/>
    <property type="match status" value="1"/>
</dbReference>
<dbReference type="InterPro" id="IPR006683">
    <property type="entry name" value="Thioestr_dom"/>
</dbReference>
<dbReference type="Pfam" id="PF03061">
    <property type="entry name" value="4HBT"/>
    <property type="match status" value="1"/>
</dbReference>
<comment type="similarity">
    <text evidence="1">Belongs to the thioesterase PaaI family.</text>
</comment>
<dbReference type="InterPro" id="IPR039298">
    <property type="entry name" value="ACOT13"/>
</dbReference>
<evidence type="ECO:0000256" key="2">
    <source>
        <dbReference type="ARBA" id="ARBA00022801"/>
    </source>
</evidence>
<accession>A0ABZ3IV65</accession>
<sequence>MEIWLKNRIEEIFKDNPLSSMMDIHISALDVGEVTLTMPIASEIHTNVYGFVHGGSLFTLVDSVMGIAGLTTGNLVVTSDINIRFITNSKKGNMLTASGRIIHKGKDTIITEAEIRDKRQRLLVKAQGSYFIRGQIKAAVPAQQNDGQP</sequence>
<keyword evidence="2 4" id="KW-0378">Hydrolase</keyword>
<evidence type="ECO:0000313" key="5">
    <source>
        <dbReference type="Proteomes" id="UP000216752"/>
    </source>
</evidence>
<dbReference type="InterPro" id="IPR029069">
    <property type="entry name" value="HotDog_dom_sf"/>
</dbReference>
<dbReference type="InterPro" id="IPR003736">
    <property type="entry name" value="PAAI_dom"/>
</dbReference>
<keyword evidence="5" id="KW-1185">Reference proteome</keyword>
<dbReference type="Gene3D" id="3.10.129.10">
    <property type="entry name" value="Hotdog Thioesterase"/>
    <property type="match status" value="1"/>
</dbReference>
<proteinExistence type="inferred from homology"/>
<organism evidence="4 5">
    <name type="scientific">Sporomusa silvacetica DSM 10669</name>
    <dbReference type="NCBI Taxonomy" id="1123289"/>
    <lineage>
        <taxon>Bacteria</taxon>
        <taxon>Bacillati</taxon>
        <taxon>Bacillota</taxon>
        <taxon>Negativicutes</taxon>
        <taxon>Selenomonadales</taxon>
        <taxon>Sporomusaceae</taxon>
        <taxon>Sporomusa</taxon>
    </lineage>
</organism>
<dbReference type="RefSeq" id="WP_094607201.1">
    <property type="nucleotide sequence ID" value="NZ_CP155573.1"/>
</dbReference>
<dbReference type="NCBIfam" id="TIGR00369">
    <property type="entry name" value="unchar_dom_1"/>
    <property type="match status" value="1"/>
</dbReference>
<evidence type="ECO:0000259" key="3">
    <source>
        <dbReference type="Pfam" id="PF03061"/>
    </source>
</evidence>
<gene>
    <name evidence="4" type="primary">paaI_3</name>
    <name evidence="4" type="ORF">SPSIL_057910</name>
</gene>
<dbReference type="SUPFAM" id="SSF54637">
    <property type="entry name" value="Thioesterase/thiol ester dehydrase-isomerase"/>
    <property type="match status" value="1"/>
</dbReference>
<evidence type="ECO:0000313" key="4">
    <source>
        <dbReference type="EMBL" id="XFO69557.1"/>
    </source>
</evidence>